<feature type="DNA-binding region" description="OmpR/PhoB-type" evidence="7">
    <location>
        <begin position="138"/>
        <end position="237"/>
    </location>
</feature>
<keyword evidence="3" id="KW-0805">Transcription regulation</keyword>
<evidence type="ECO:0000256" key="1">
    <source>
        <dbReference type="ARBA" id="ARBA00022553"/>
    </source>
</evidence>
<dbReference type="InterPro" id="IPR039420">
    <property type="entry name" value="WalR-like"/>
</dbReference>
<dbReference type="PANTHER" id="PTHR48111">
    <property type="entry name" value="REGULATOR OF RPOS"/>
    <property type="match status" value="1"/>
</dbReference>
<evidence type="ECO:0000256" key="5">
    <source>
        <dbReference type="ARBA" id="ARBA00023163"/>
    </source>
</evidence>
<name>A0ABS6ZKV4_9GAMM</name>
<evidence type="ECO:0000313" key="10">
    <source>
        <dbReference type="EMBL" id="MBW6390686.1"/>
    </source>
</evidence>
<dbReference type="Pfam" id="PF00072">
    <property type="entry name" value="Response_reg"/>
    <property type="match status" value="1"/>
</dbReference>
<dbReference type="CDD" id="cd00383">
    <property type="entry name" value="trans_reg_C"/>
    <property type="match status" value="1"/>
</dbReference>
<dbReference type="SUPFAM" id="SSF46894">
    <property type="entry name" value="C-terminal effector domain of the bipartite response regulators"/>
    <property type="match status" value="1"/>
</dbReference>
<dbReference type="RefSeq" id="WP_209476312.1">
    <property type="nucleotide sequence ID" value="NZ_JAHYCA010000002.1"/>
</dbReference>
<evidence type="ECO:0000256" key="2">
    <source>
        <dbReference type="ARBA" id="ARBA00023012"/>
    </source>
</evidence>
<evidence type="ECO:0000256" key="7">
    <source>
        <dbReference type="PROSITE-ProRule" id="PRU01091"/>
    </source>
</evidence>
<protein>
    <submittedName>
        <fullName evidence="10">Response regulator transcription factor</fullName>
    </submittedName>
</protein>
<dbReference type="InterPro" id="IPR001789">
    <property type="entry name" value="Sig_transdc_resp-reg_receiver"/>
</dbReference>
<dbReference type="SMART" id="SM00862">
    <property type="entry name" value="Trans_reg_C"/>
    <property type="match status" value="1"/>
</dbReference>
<gene>
    <name evidence="10" type="ORF">KPL81_05865</name>
</gene>
<reference evidence="10 11" key="1">
    <citation type="submission" date="2021-07" db="EMBL/GenBank/DDBJ databases">
        <authorList>
            <person name="So Y."/>
        </authorList>
    </citation>
    <scope>NUCLEOTIDE SEQUENCE [LARGE SCALE GENOMIC DNA]</scope>
    <source>
        <strain evidence="10 11">Y3S6</strain>
    </source>
</reference>
<feature type="modified residue" description="4-aspartylphosphate" evidence="6">
    <location>
        <position position="57"/>
    </location>
</feature>
<dbReference type="SUPFAM" id="SSF52172">
    <property type="entry name" value="CheY-like"/>
    <property type="match status" value="1"/>
</dbReference>
<dbReference type="Pfam" id="PF00486">
    <property type="entry name" value="Trans_reg_C"/>
    <property type="match status" value="1"/>
</dbReference>
<comment type="caution">
    <text evidence="10">The sequence shown here is derived from an EMBL/GenBank/DDBJ whole genome shotgun (WGS) entry which is preliminary data.</text>
</comment>
<dbReference type="Gene3D" id="3.40.50.2300">
    <property type="match status" value="1"/>
</dbReference>
<organism evidence="10 11">
    <name type="scientific">Billgrantia antri</name>
    <dbReference type="NCBI Taxonomy" id="2846777"/>
    <lineage>
        <taxon>Bacteria</taxon>
        <taxon>Pseudomonadati</taxon>
        <taxon>Pseudomonadota</taxon>
        <taxon>Gammaproteobacteria</taxon>
        <taxon>Oceanospirillales</taxon>
        <taxon>Halomonadaceae</taxon>
        <taxon>Billgrantia</taxon>
    </lineage>
</organism>
<dbReference type="InterPro" id="IPR011006">
    <property type="entry name" value="CheY-like_superfamily"/>
</dbReference>
<dbReference type="InterPro" id="IPR016032">
    <property type="entry name" value="Sig_transdc_resp-reg_C-effctor"/>
</dbReference>
<keyword evidence="11" id="KW-1185">Reference proteome</keyword>
<dbReference type="InterPro" id="IPR001867">
    <property type="entry name" value="OmpR/PhoB-type_DNA-bd"/>
</dbReference>
<dbReference type="Gene3D" id="6.10.250.690">
    <property type="match status" value="1"/>
</dbReference>
<keyword evidence="5" id="KW-0804">Transcription</keyword>
<evidence type="ECO:0000259" key="8">
    <source>
        <dbReference type="PROSITE" id="PS50110"/>
    </source>
</evidence>
<accession>A0ABS6ZKV4</accession>
<evidence type="ECO:0000256" key="3">
    <source>
        <dbReference type="ARBA" id="ARBA00023015"/>
    </source>
</evidence>
<dbReference type="PROSITE" id="PS50110">
    <property type="entry name" value="RESPONSE_REGULATORY"/>
    <property type="match status" value="1"/>
</dbReference>
<dbReference type="InterPro" id="IPR036388">
    <property type="entry name" value="WH-like_DNA-bd_sf"/>
</dbReference>
<dbReference type="EMBL" id="JAHYCA010000002">
    <property type="protein sequence ID" value="MBW6390686.1"/>
    <property type="molecule type" value="Genomic_DNA"/>
</dbReference>
<dbReference type="PANTHER" id="PTHR48111:SF1">
    <property type="entry name" value="TWO-COMPONENT RESPONSE REGULATOR ORR33"/>
    <property type="match status" value="1"/>
</dbReference>
<evidence type="ECO:0000256" key="4">
    <source>
        <dbReference type="ARBA" id="ARBA00023125"/>
    </source>
</evidence>
<sequence length="254" mass="27893">MSYRILCVEDNAEIGRLLTESLEAAGYACDWVRDGEAALALLGAEAAGVRYDLVTLDLMLPGVDGLEVCRQLRRRDSLTPVLMVTAKAAIRDVVVGLEIGADDYVTKPFAMPILMARIQALLRRGQRQAPSDDGIVSTPPLVCGPLVIDADRHRVQLDGKPLQLTGKEFALLSLFARHPGRSFSRGELLDHVWGEEFDGYDHTVNTHINRLRSKIEVDPARPRFIQTVWGVGYRFAETSECQGSPPSGPGAERS</sequence>
<evidence type="ECO:0000313" key="11">
    <source>
        <dbReference type="Proteomes" id="UP000769617"/>
    </source>
</evidence>
<dbReference type="Proteomes" id="UP000769617">
    <property type="component" value="Unassembled WGS sequence"/>
</dbReference>
<keyword evidence="4 7" id="KW-0238">DNA-binding</keyword>
<dbReference type="Gene3D" id="1.10.10.10">
    <property type="entry name" value="Winged helix-like DNA-binding domain superfamily/Winged helix DNA-binding domain"/>
    <property type="match status" value="1"/>
</dbReference>
<feature type="domain" description="Response regulatory" evidence="8">
    <location>
        <begin position="4"/>
        <end position="122"/>
    </location>
</feature>
<dbReference type="PROSITE" id="PS51755">
    <property type="entry name" value="OMPR_PHOB"/>
    <property type="match status" value="1"/>
</dbReference>
<dbReference type="SMART" id="SM00448">
    <property type="entry name" value="REC"/>
    <property type="match status" value="1"/>
</dbReference>
<proteinExistence type="predicted"/>
<keyword evidence="2" id="KW-0902">Two-component regulatory system</keyword>
<evidence type="ECO:0000256" key="6">
    <source>
        <dbReference type="PROSITE-ProRule" id="PRU00169"/>
    </source>
</evidence>
<feature type="domain" description="OmpR/PhoB-type" evidence="9">
    <location>
        <begin position="138"/>
        <end position="237"/>
    </location>
</feature>
<evidence type="ECO:0000259" key="9">
    <source>
        <dbReference type="PROSITE" id="PS51755"/>
    </source>
</evidence>
<keyword evidence="1 6" id="KW-0597">Phosphoprotein</keyword>